<evidence type="ECO:0000256" key="7">
    <source>
        <dbReference type="HAMAP-Rule" id="MF_00631"/>
    </source>
</evidence>
<keyword evidence="6 7" id="KW-0131">Cell cycle</keyword>
<comment type="similarity">
    <text evidence="7">Belongs to the CrgA family.</text>
</comment>
<evidence type="ECO:0000313" key="10">
    <source>
        <dbReference type="Proteomes" id="UP001235966"/>
    </source>
</evidence>
<keyword evidence="4 7" id="KW-1133">Transmembrane helix</keyword>
<evidence type="ECO:0000256" key="2">
    <source>
        <dbReference type="ARBA" id="ARBA00022618"/>
    </source>
</evidence>
<keyword evidence="2 7" id="KW-0132">Cell division</keyword>
<evidence type="ECO:0000256" key="5">
    <source>
        <dbReference type="ARBA" id="ARBA00023136"/>
    </source>
</evidence>
<evidence type="ECO:0000313" key="9">
    <source>
        <dbReference type="EMBL" id="MDP9800948.1"/>
    </source>
</evidence>
<protein>
    <recommendedName>
        <fullName evidence="7">Cell division protein CrgA</fullName>
    </recommendedName>
</protein>
<feature type="transmembrane region" description="Helical" evidence="7">
    <location>
        <begin position="34"/>
        <end position="55"/>
    </location>
</feature>
<evidence type="ECO:0000256" key="1">
    <source>
        <dbReference type="ARBA" id="ARBA00022475"/>
    </source>
</evidence>
<sequence length="90" mass="10175">MPESKKRKETIEHEKAAARRSNKEPKMKDVSPRWWVPTMLVFAFVGLIFVVTAYVTQGQYPIPGLSNGNINLFIGIGAMMVGFLMTMGWK</sequence>
<dbReference type="Pfam" id="PF06781">
    <property type="entry name" value="CrgA"/>
    <property type="match status" value="1"/>
</dbReference>
<keyword evidence="3 7" id="KW-0812">Transmembrane</keyword>
<dbReference type="EMBL" id="JAUSQW010000001">
    <property type="protein sequence ID" value="MDP9800948.1"/>
    <property type="molecule type" value="Genomic_DNA"/>
</dbReference>
<dbReference type="HAMAP" id="MF_00631">
    <property type="entry name" value="CrgA"/>
    <property type="match status" value="1"/>
</dbReference>
<name>A0ABT9NB68_9ACTO</name>
<comment type="subcellular location">
    <subcellularLocation>
        <location evidence="7">Cell membrane</location>
        <topology evidence="7">Multi-pass membrane protein</topology>
    </subcellularLocation>
</comment>
<keyword evidence="1 7" id="KW-1003">Cell membrane</keyword>
<keyword evidence="10" id="KW-1185">Reference proteome</keyword>
<feature type="region of interest" description="Disordered" evidence="8">
    <location>
        <begin position="1"/>
        <end position="27"/>
    </location>
</feature>
<dbReference type="InterPro" id="IPR009619">
    <property type="entry name" value="CrgA"/>
</dbReference>
<comment type="caution">
    <text evidence="9">The sequence shown here is derived from an EMBL/GenBank/DDBJ whole genome shotgun (WGS) entry which is preliminary data.</text>
</comment>
<evidence type="ECO:0000256" key="8">
    <source>
        <dbReference type="SAM" id="MobiDB-lite"/>
    </source>
</evidence>
<gene>
    <name evidence="7" type="primary">crgA</name>
    <name evidence="9" type="ORF">J2S49_001024</name>
</gene>
<evidence type="ECO:0000256" key="4">
    <source>
        <dbReference type="ARBA" id="ARBA00022989"/>
    </source>
</evidence>
<feature type="transmembrane region" description="Helical" evidence="7">
    <location>
        <begin position="70"/>
        <end position="89"/>
    </location>
</feature>
<keyword evidence="5 7" id="KW-0472">Membrane</keyword>
<comment type="function">
    <text evidence="7">Involved in cell division.</text>
</comment>
<evidence type="ECO:0000256" key="3">
    <source>
        <dbReference type="ARBA" id="ARBA00022692"/>
    </source>
</evidence>
<proteinExistence type="inferred from homology"/>
<accession>A0ABT9NB68</accession>
<evidence type="ECO:0000256" key="6">
    <source>
        <dbReference type="ARBA" id="ARBA00023306"/>
    </source>
</evidence>
<reference evidence="9 10" key="1">
    <citation type="submission" date="2023-07" db="EMBL/GenBank/DDBJ databases">
        <title>Sequencing the genomes of 1000 actinobacteria strains.</title>
        <authorList>
            <person name="Klenk H.-P."/>
        </authorList>
    </citation>
    <scope>NUCLEOTIDE SEQUENCE [LARGE SCALE GENOMIC DNA]</scope>
    <source>
        <strain evidence="9 10">DSM 102162</strain>
    </source>
</reference>
<organism evidence="9 10">
    <name type="scientific">Arcanobacterium wilhelmae</name>
    <dbReference type="NCBI Taxonomy" id="1803177"/>
    <lineage>
        <taxon>Bacteria</taxon>
        <taxon>Bacillati</taxon>
        <taxon>Actinomycetota</taxon>
        <taxon>Actinomycetes</taxon>
        <taxon>Actinomycetales</taxon>
        <taxon>Actinomycetaceae</taxon>
        <taxon>Arcanobacterium</taxon>
    </lineage>
</organism>
<dbReference type="RefSeq" id="WP_278058505.1">
    <property type="nucleotide sequence ID" value="NZ_CP121247.1"/>
</dbReference>
<dbReference type="Proteomes" id="UP001235966">
    <property type="component" value="Unassembled WGS sequence"/>
</dbReference>